<dbReference type="Gene3D" id="3.30.530.20">
    <property type="match status" value="1"/>
</dbReference>
<reference evidence="4 5" key="1">
    <citation type="submission" date="2019-06" db="EMBL/GenBank/DDBJ databases">
        <authorList>
            <person name="Li J."/>
        </authorList>
    </citation>
    <scope>NUCLEOTIDE SEQUENCE [LARGE SCALE GENOMIC DNA]</scope>
    <source>
        <strain evidence="4 5">LMG 28165</strain>
    </source>
</reference>
<evidence type="ECO:0000259" key="2">
    <source>
        <dbReference type="Pfam" id="PF01370"/>
    </source>
</evidence>
<dbReference type="RefSeq" id="WP_139465496.1">
    <property type="nucleotide sequence ID" value="NZ_VDHJ01000006.1"/>
</dbReference>
<dbReference type="Gene3D" id="3.40.50.720">
    <property type="entry name" value="NAD(P)-binding Rossmann-like Domain"/>
    <property type="match status" value="1"/>
</dbReference>
<keyword evidence="5" id="KW-1185">Reference proteome</keyword>
<evidence type="ECO:0000313" key="4">
    <source>
        <dbReference type="EMBL" id="TNL97781.1"/>
    </source>
</evidence>
<evidence type="ECO:0000259" key="3">
    <source>
        <dbReference type="Pfam" id="PF08338"/>
    </source>
</evidence>
<dbReference type="InterPro" id="IPR023393">
    <property type="entry name" value="START-like_dom_sf"/>
</dbReference>
<proteinExistence type="inferred from homology"/>
<dbReference type="PANTHER" id="PTHR11092">
    <property type="entry name" value="SUGAR NUCLEOTIDE EPIMERASE RELATED"/>
    <property type="match status" value="1"/>
</dbReference>
<dbReference type="Pfam" id="PF08338">
    <property type="entry name" value="DUF1731"/>
    <property type="match status" value="1"/>
</dbReference>
<sequence length="449" mass="48457">MALTTRHLVPADLARVWEWHTRDGALTRLTPPFLPMKPIRQAESLKDGVTEFSLPGGLTWVARHLPEDYEEQVRFADTCENAPLRQITEWTHTHTFISHGDQTEIVDHVDTRAPAGLITPAFAYRQRQLINDLAFLNRVAGLNTSALTIAVTGAGGTVGRKLCAQLRTAGHTVIELTRSNPGKGQRLWDPEDPAHDLLDGVDVLVHLAGEPIFGRFNDEHKAKIYSSRIGPTRRLAQLVGRVDSVKAMVSASAIGFYGADRGDELLTESSPRGDGFLADVVTEWEGATQAAVEAGKRVVTVRTGLVLAGDGGLLPLFRALVSTGLGGPLGDGQGWMSWISSDDLGDIYTTAVLDDSLSGPVNAVAPNPVRNAEFTSAVGTQLHRPTKLPVPSFGPAILLGQEGAKELALANQKVDAGVLSRRGHTFRYSLIDDCLAHELGKEQLMDSDQ</sequence>
<dbReference type="InterPro" id="IPR010099">
    <property type="entry name" value="SDR39U1"/>
</dbReference>
<dbReference type="PANTHER" id="PTHR11092:SF0">
    <property type="entry name" value="EPIMERASE FAMILY PROTEIN SDR39U1"/>
    <property type="match status" value="1"/>
</dbReference>
<comment type="similarity">
    <text evidence="1">Belongs to the NAD(P)-dependent epimerase/dehydratase family. SDR39U1 subfamily.</text>
</comment>
<accession>A0A5C4U3V8</accession>
<protein>
    <submittedName>
        <fullName evidence="4">TIGR01777 family protein</fullName>
    </submittedName>
</protein>
<evidence type="ECO:0000256" key="1">
    <source>
        <dbReference type="ARBA" id="ARBA00009353"/>
    </source>
</evidence>
<dbReference type="InterPro" id="IPR001509">
    <property type="entry name" value="Epimerase_deHydtase"/>
</dbReference>
<organism evidence="4 5">
    <name type="scientific">Corynebacterium tapiri</name>
    <dbReference type="NCBI Taxonomy" id="1448266"/>
    <lineage>
        <taxon>Bacteria</taxon>
        <taxon>Bacillati</taxon>
        <taxon>Actinomycetota</taxon>
        <taxon>Actinomycetes</taxon>
        <taxon>Mycobacteriales</taxon>
        <taxon>Corynebacteriaceae</taxon>
        <taxon>Corynebacterium</taxon>
    </lineage>
</organism>
<dbReference type="SUPFAM" id="SSF51735">
    <property type="entry name" value="NAD(P)-binding Rossmann-fold domains"/>
    <property type="match status" value="1"/>
</dbReference>
<feature type="domain" description="DUF1731" evidence="3">
    <location>
        <begin position="390"/>
        <end position="437"/>
    </location>
</feature>
<dbReference type="InterPro" id="IPR036291">
    <property type="entry name" value="NAD(P)-bd_dom_sf"/>
</dbReference>
<dbReference type="Pfam" id="PF01370">
    <property type="entry name" value="Epimerase"/>
    <property type="match status" value="1"/>
</dbReference>
<dbReference type="AlphaFoldDB" id="A0A5C4U3V8"/>
<dbReference type="Proteomes" id="UP000312032">
    <property type="component" value="Unassembled WGS sequence"/>
</dbReference>
<dbReference type="CDD" id="cd07820">
    <property type="entry name" value="SRPBCC_3"/>
    <property type="match status" value="1"/>
</dbReference>
<name>A0A5C4U3V8_9CORY</name>
<gene>
    <name evidence="4" type="ORF">FHE74_05450</name>
</gene>
<comment type="caution">
    <text evidence="4">The sequence shown here is derived from an EMBL/GenBank/DDBJ whole genome shotgun (WGS) entry which is preliminary data.</text>
</comment>
<feature type="domain" description="NAD-dependent epimerase/dehydratase" evidence="2">
    <location>
        <begin position="149"/>
        <end position="353"/>
    </location>
</feature>
<dbReference type="EMBL" id="VDHJ01000006">
    <property type="protein sequence ID" value="TNL97781.1"/>
    <property type="molecule type" value="Genomic_DNA"/>
</dbReference>
<dbReference type="InterPro" id="IPR013549">
    <property type="entry name" value="DUF1731"/>
</dbReference>
<evidence type="ECO:0000313" key="5">
    <source>
        <dbReference type="Proteomes" id="UP000312032"/>
    </source>
</evidence>
<dbReference type="NCBIfam" id="TIGR01777">
    <property type="entry name" value="yfcH"/>
    <property type="match status" value="1"/>
</dbReference>
<dbReference type="OrthoDB" id="9801773at2"/>
<dbReference type="SUPFAM" id="SSF55961">
    <property type="entry name" value="Bet v1-like"/>
    <property type="match status" value="1"/>
</dbReference>